<proteinExistence type="predicted"/>
<gene>
    <name evidence="4" type="ORF">SAMN06893097_11116</name>
</gene>
<dbReference type="GO" id="GO:0071949">
    <property type="term" value="F:FAD binding"/>
    <property type="evidence" value="ECO:0007669"/>
    <property type="project" value="InterPro"/>
</dbReference>
<feature type="compositionally biased region" description="Basic residues" evidence="2">
    <location>
        <begin position="428"/>
        <end position="445"/>
    </location>
</feature>
<dbReference type="GO" id="GO:0016491">
    <property type="term" value="F:oxidoreductase activity"/>
    <property type="evidence" value="ECO:0007669"/>
    <property type="project" value="UniProtKB-KW"/>
</dbReference>
<evidence type="ECO:0000256" key="2">
    <source>
        <dbReference type="SAM" id="MobiDB-lite"/>
    </source>
</evidence>
<dbReference type="PRINTS" id="PR00420">
    <property type="entry name" value="RNGMNOXGNASE"/>
</dbReference>
<name>A0A285EH94_9ACTN</name>
<feature type="domain" description="FAD-binding" evidence="3">
    <location>
        <begin position="6"/>
        <end position="343"/>
    </location>
</feature>
<evidence type="ECO:0000313" key="4">
    <source>
        <dbReference type="EMBL" id="SNX98502.1"/>
    </source>
</evidence>
<reference evidence="4 5" key="1">
    <citation type="submission" date="2017-09" db="EMBL/GenBank/DDBJ databases">
        <authorList>
            <person name="Ehlers B."/>
            <person name="Leendertz F.H."/>
        </authorList>
    </citation>
    <scope>NUCLEOTIDE SEQUENCE [LARGE SCALE GENOMIC DNA]</scope>
    <source>
        <strain evidence="4 5">DSM 46844</strain>
    </source>
</reference>
<feature type="region of interest" description="Disordered" evidence="2">
    <location>
        <begin position="405"/>
        <end position="445"/>
    </location>
</feature>
<keyword evidence="1" id="KW-0560">Oxidoreductase</keyword>
<dbReference type="SUPFAM" id="SSF51905">
    <property type="entry name" value="FAD/NAD(P)-binding domain"/>
    <property type="match status" value="1"/>
</dbReference>
<evidence type="ECO:0000259" key="3">
    <source>
        <dbReference type="Pfam" id="PF01494"/>
    </source>
</evidence>
<dbReference type="PANTHER" id="PTHR43476">
    <property type="entry name" value="3-(3-HYDROXY-PHENYL)PROPIONATE/3-HYDROXYCINNAMIC ACID HYDROXYLASE"/>
    <property type="match status" value="1"/>
</dbReference>
<evidence type="ECO:0000256" key="1">
    <source>
        <dbReference type="ARBA" id="ARBA00023002"/>
    </source>
</evidence>
<dbReference type="InterPro" id="IPR050631">
    <property type="entry name" value="PheA/TfdB_FAD_monoxygenase"/>
</dbReference>
<dbReference type="EMBL" id="OBDO01000011">
    <property type="protein sequence ID" value="SNX98502.1"/>
    <property type="molecule type" value="Genomic_DNA"/>
</dbReference>
<protein>
    <submittedName>
        <fullName evidence="4">2-polyprenyl-6-methoxyphenol hydroxylase</fullName>
    </submittedName>
</protein>
<dbReference type="AlphaFoldDB" id="A0A285EH94"/>
<dbReference type="Proteomes" id="UP000219514">
    <property type="component" value="Unassembled WGS sequence"/>
</dbReference>
<dbReference type="InterPro" id="IPR002938">
    <property type="entry name" value="FAD-bd"/>
</dbReference>
<evidence type="ECO:0000313" key="5">
    <source>
        <dbReference type="Proteomes" id="UP000219514"/>
    </source>
</evidence>
<dbReference type="RefSeq" id="WP_097208440.1">
    <property type="nucleotide sequence ID" value="NZ_JACHXB010000002.1"/>
</dbReference>
<dbReference type="InterPro" id="IPR036188">
    <property type="entry name" value="FAD/NAD-bd_sf"/>
</dbReference>
<dbReference type="Gene3D" id="3.50.50.60">
    <property type="entry name" value="FAD/NAD(P)-binding domain"/>
    <property type="match status" value="2"/>
</dbReference>
<dbReference type="Pfam" id="PF01494">
    <property type="entry name" value="FAD_binding_3"/>
    <property type="match status" value="1"/>
</dbReference>
<keyword evidence="5" id="KW-1185">Reference proteome</keyword>
<dbReference type="PANTHER" id="PTHR43476:SF5">
    <property type="entry name" value="FAD-DEPENDENT MONOOXYGENASE"/>
    <property type="match status" value="1"/>
</dbReference>
<sequence length="445" mass="48061">MTVESVTCCIAGGGPAGMVLGLLLARQGVEVLVLEKHSDFLRDFRGDTVHPSTLRLLDELGLADEFLALPHQEVTRIGVTTDDGTFVLADFGRLRGRFPFLALVPQWDLLDFLADRAREQPTFSLRMDAEVTGLLSEDGAVCGVRYRTPDGTESEVRAALTVAADGRTSRVREAAGLRLREFGAPMDVLWFRLPKPAGDGGSPFGGAGRVTRGRLLILLDRGDYWQSAYLVPKGGYAALQAAGFEAFRTDLAGLLPALPAAVGSLRGWDDVRVLTVRVDRLRRWHRPGLLLIGDAAHAMSPIGGVGINLAVQDAAAAARLLAGPLRRGAPTARDLARVRRRRMLPTVVTQFVQRQIQTRFLLRVLAGDRPVGTPPLVRLLARHPVLQGLPARLIGIGVLPEHAPPAAREPAGADTAAVGRGRPPTGLHARRRHAVASLKRRLQTR</sequence>
<dbReference type="OrthoDB" id="9791689at2"/>
<accession>A0A285EH94</accession>
<dbReference type="NCBIfam" id="NF004834">
    <property type="entry name" value="PRK06185.1-3"/>
    <property type="match status" value="1"/>
</dbReference>
<dbReference type="NCBIfam" id="NF004833">
    <property type="entry name" value="PRK06185.1-1"/>
    <property type="match status" value="1"/>
</dbReference>
<organism evidence="4 5">
    <name type="scientific">Geodermatophilus sabuli</name>
    <dbReference type="NCBI Taxonomy" id="1564158"/>
    <lineage>
        <taxon>Bacteria</taxon>
        <taxon>Bacillati</taxon>
        <taxon>Actinomycetota</taxon>
        <taxon>Actinomycetes</taxon>
        <taxon>Geodermatophilales</taxon>
        <taxon>Geodermatophilaceae</taxon>
        <taxon>Geodermatophilus</taxon>
    </lineage>
</organism>